<dbReference type="AlphaFoldDB" id="A0A921SRX1"/>
<keyword evidence="1" id="KW-0812">Transmembrane</keyword>
<dbReference type="Pfam" id="PF26018">
    <property type="entry name" value="BSH_RND_rel"/>
    <property type="match status" value="1"/>
</dbReference>
<dbReference type="Proteomes" id="UP000760668">
    <property type="component" value="Unassembled WGS sequence"/>
</dbReference>
<evidence type="ECO:0000256" key="1">
    <source>
        <dbReference type="SAM" id="Phobius"/>
    </source>
</evidence>
<dbReference type="RefSeq" id="WP_295368848.1">
    <property type="nucleotide sequence ID" value="NZ_DYUC01000022.1"/>
</dbReference>
<dbReference type="EMBL" id="DYUC01000022">
    <property type="protein sequence ID" value="HJG85971.1"/>
    <property type="molecule type" value="Genomic_DNA"/>
</dbReference>
<reference evidence="3" key="1">
    <citation type="journal article" date="2021" name="PeerJ">
        <title>Extensive microbial diversity within the chicken gut microbiome revealed by metagenomics and culture.</title>
        <authorList>
            <person name="Gilroy R."/>
            <person name="Ravi A."/>
            <person name="Getino M."/>
            <person name="Pursley I."/>
            <person name="Horton D.L."/>
            <person name="Alikhan N.F."/>
            <person name="Baker D."/>
            <person name="Gharbi K."/>
            <person name="Hall N."/>
            <person name="Watson M."/>
            <person name="Adriaenssens E.M."/>
            <person name="Foster-Nyarko E."/>
            <person name="Jarju S."/>
            <person name="Secka A."/>
            <person name="Antonio M."/>
            <person name="Oren A."/>
            <person name="Chaudhuri R.R."/>
            <person name="La Ragione R."/>
            <person name="Hildebrand F."/>
            <person name="Pallen M.J."/>
        </authorList>
    </citation>
    <scope>NUCLEOTIDE SEQUENCE</scope>
    <source>
        <strain evidence="3">CHK179-5677</strain>
    </source>
</reference>
<evidence type="ECO:0000313" key="4">
    <source>
        <dbReference type="Proteomes" id="UP000760668"/>
    </source>
</evidence>
<keyword evidence="1" id="KW-1133">Transmembrane helix</keyword>
<evidence type="ECO:0000259" key="2">
    <source>
        <dbReference type="Pfam" id="PF26018"/>
    </source>
</evidence>
<accession>A0A921SRX1</accession>
<sequence length="418" mass="45921">MKEGKIVNRVVMLALLGAVLVYLFVYAWQSFTDRMVTMTCYTYTLDQATEATGFLVRDEYVLPARSGLADVLPAEGERVGVGQTVAYLYQDASALERRQQLSALTQELEQINYSLGHTDDLSDNAKLSQEILDQIASLRSSVASRDFTQLEDDTMELRTLVYKRDYSSTGDITQLQSAKAELEAQIQALVAASGQDTTAVTTDRSGIFSGMVDGWESVITPAVLETITPAQLEQLSGTAVSPEEGAIGKLITSAKWYFVCVLDEADAGELANLRDSDKKVTVRFSRDWSGQVDMTVERISDPENGKVAVVLSSKEFLSDTTLLREQTVSLVYSSTTGIRIPKNALYQNEDGQWGVYVVVGARAEFKPVDIVDDEEDYYLVNPVEVASGDNNEAKRSLRAGDELILSGEDLYDGKVVRG</sequence>
<organism evidence="3 4">
    <name type="scientific">Pseudoflavonifractor capillosus</name>
    <dbReference type="NCBI Taxonomy" id="106588"/>
    <lineage>
        <taxon>Bacteria</taxon>
        <taxon>Bacillati</taxon>
        <taxon>Bacillota</taxon>
        <taxon>Clostridia</taxon>
        <taxon>Eubacteriales</taxon>
        <taxon>Oscillospiraceae</taxon>
        <taxon>Pseudoflavonifractor</taxon>
    </lineage>
</organism>
<feature type="transmembrane region" description="Helical" evidence="1">
    <location>
        <begin position="6"/>
        <end position="28"/>
    </location>
</feature>
<gene>
    <name evidence="3" type="ORF">K8V01_02910</name>
</gene>
<feature type="domain" description="RND related barrel-sandwich hybrid" evidence="2">
    <location>
        <begin position="65"/>
        <end position="244"/>
    </location>
</feature>
<dbReference type="Gene3D" id="2.40.420.20">
    <property type="match status" value="1"/>
</dbReference>
<reference evidence="3" key="2">
    <citation type="submission" date="2021-09" db="EMBL/GenBank/DDBJ databases">
        <authorList>
            <person name="Gilroy R."/>
        </authorList>
    </citation>
    <scope>NUCLEOTIDE SEQUENCE</scope>
    <source>
        <strain evidence="3">CHK179-5677</strain>
    </source>
</reference>
<protein>
    <recommendedName>
        <fullName evidence="2">RND related barrel-sandwich hybrid domain-containing protein</fullName>
    </recommendedName>
</protein>
<name>A0A921SRX1_9FIRM</name>
<dbReference type="InterPro" id="IPR058709">
    <property type="entry name" value="BSH_RND-rel"/>
</dbReference>
<evidence type="ECO:0000313" key="3">
    <source>
        <dbReference type="EMBL" id="HJG85971.1"/>
    </source>
</evidence>
<keyword evidence="1" id="KW-0472">Membrane</keyword>
<comment type="caution">
    <text evidence="3">The sequence shown here is derived from an EMBL/GenBank/DDBJ whole genome shotgun (WGS) entry which is preliminary data.</text>
</comment>
<proteinExistence type="predicted"/>